<protein>
    <submittedName>
        <fullName evidence="4">GNAT family N-acetyltransferase</fullName>
    </submittedName>
</protein>
<sequence length="161" mass="18014">MRFFRPVPRVSLALSSDAAALAGLYERAWAGCETRLDARMVGDQVPSLEEVRSWLGGGFEVYRSLQETRLAGAIRCSFPTSTCHLDRLVVDPELRRRGFGQALVEHAVGRAKRAGVTRVWTQMSPKLEDSMTLFRGLGFREAGRHLPSYWGEPVILLELPI</sequence>
<keyword evidence="1" id="KW-0808">Transferase</keyword>
<dbReference type="SUPFAM" id="SSF55729">
    <property type="entry name" value="Acyl-CoA N-acyltransferases (Nat)"/>
    <property type="match status" value="1"/>
</dbReference>
<dbReference type="InterPro" id="IPR050832">
    <property type="entry name" value="Bact_Acetyltransf"/>
</dbReference>
<evidence type="ECO:0000256" key="1">
    <source>
        <dbReference type="ARBA" id="ARBA00022679"/>
    </source>
</evidence>
<accession>A0A934K6H9</accession>
<dbReference type="InterPro" id="IPR016181">
    <property type="entry name" value="Acyl_CoA_acyltransferase"/>
</dbReference>
<evidence type="ECO:0000313" key="4">
    <source>
        <dbReference type="EMBL" id="MBJ7599804.1"/>
    </source>
</evidence>
<organism evidence="4 5">
    <name type="scientific">Candidatus Nephthysia bennettiae</name>
    <dbReference type="NCBI Taxonomy" id="3127016"/>
    <lineage>
        <taxon>Bacteria</taxon>
        <taxon>Bacillati</taxon>
        <taxon>Candidatus Dormiibacterota</taxon>
        <taxon>Candidatus Dormibacteria</taxon>
        <taxon>Candidatus Dormibacterales</taxon>
        <taxon>Candidatus Dormibacteraceae</taxon>
        <taxon>Candidatus Nephthysia</taxon>
    </lineage>
</organism>
<dbReference type="CDD" id="cd04301">
    <property type="entry name" value="NAT_SF"/>
    <property type="match status" value="1"/>
</dbReference>
<reference evidence="4" key="1">
    <citation type="submission" date="2020-10" db="EMBL/GenBank/DDBJ databases">
        <title>Ca. Dormibacterota MAGs.</title>
        <authorList>
            <person name="Montgomery K."/>
        </authorList>
    </citation>
    <scope>NUCLEOTIDE SEQUENCE [LARGE SCALE GENOMIC DNA]</scope>
    <source>
        <strain evidence="4">SC8812_S17_10</strain>
    </source>
</reference>
<evidence type="ECO:0000256" key="2">
    <source>
        <dbReference type="ARBA" id="ARBA00023315"/>
    </source>
</evidence>
<gene>
    <name evidence="4" type="ORF">JF922_17220</name>
</gene>
<dbReference type="GO" id="GO:0016746">
    <property type="term" value="F:acyltransferase activity"/>
    <property type="evidence" value="ECO:0007669"/>
    <property type="project" value="UniProtKB-KW"/>
</dbReference>
<comment type="caution">
    <text evidence="4">The sequence shown here is derived from an EMBL/GenBank/DDBJ whole genome shotgun (WGS) entry which is preliminary data.</text>
</comment>
<dbReference type="Proteomes" id="UP000612893">
    <property type="component" value="Unassembled WGS sequence"/>
</dbReference>
<dbReference type="Gene3D" id="3.40.630.30">
    <property type="match status" value="1"/>
</dbReference>
<dbReference type="PROSITE" id="PS51186">
    <property type="entry name" value="GNAT"/>
    <property type="match status" value="1"/>
</dbReference>
<proteinExistence type="predicted"/>
<dbReference type="AlphaFoldDB" id="A0A934K6H9"/>
<name>A0A934K6H9_9BACT</name>
<dbReference type="EMBL" id="JAEKNR010000175">
    <property type="protein sequence ID" value="MBJ7599804.1"/>
    <property type="molecule type" value="Genomic_DNA"/>
</dbReference>
<evidence type="ECO:0000259" key="3">
    <source>
        <dbReference type="PROSITE" id="PS51186"/>
    </source>
</evidence>
<dbReference type="Pfam" id="PF00583">
    <property type="entry name" value="Acetyltransf_1"/>
    <property type="match status" value="1"/>
</dbReference>
<feature type="domain" description="N-acetyltransferase" evidence="3">
    <location>
        <begin position="8"/>
        <end position="161"/>
    </location>
</feature>
<dbReference type="InterPro" id="IPR000182">
    <property type="entry name" value="GNAT_dom"/>
</dbReference>
<dbReference type="PANTHER" id="PTHR43877:SF1">
    <property type="entry name" value="ACETYLTRANSFERASE"/>
    <property type="match status" value="1"/>
</dbReference>
<keyword evidence="2" id="KW-0012">Acyltransferase</keyword>
<keyword evidence="5" id="KW-1185">Reference proteome</keyword>
<dbReference type="RefSeq" id="WP_338203423.1">
    <property type="nucleotide sequence ID" value="NZ_JAEKNR010000175.1"/>
</dbReference>
<evidence type="ECO:0000313" key="5">
    <source>
        <dbReference type="Proteomes" id="UP000612893"/>
    </source>
</evidence>
<dbReference type="PANTHER" id="PTHR43877">
    <property type="entry name" value="AMINOALKYLPHOSPHONATE N-ACETYLTRANSFERASE-RELATED-RELATED"/>
    <property type="match status" value="1"/>
</dbReference>